<proteinExistence type="inferred from homology"/>
<accession>A0A1F5L5K8</accession>
<dbReference type="PANTHER" id="PTHR28288:SF2">
    <property type="entry name" value="PROTEASE B INHIBITOR 2"/>
    <property type="match status" value="1"/>
</dbReference>
<organism evidence="3 4">
    <name type="scientific">Penicillium arizonense</name>
    <dbReference type="NCBI Taxonomy" id="1835702"/>
    <lineage>
        <taxon>Eukaryota</taxon>
        <taxon>Fungi</taxon>
        <taxon>Dikarya</taxon>
        <taxon>Ascomycota</taxon>
        <taxon>Pezizomycotina</taxon>
        <taxon>Eurotiomycetes</taxon>
        <taxon>Eurotiomycetidae</taxon>
        <taxon>Eurotiales</taxon>
        <taxon>Aspergillaceae</taxon>
        <taxon>Penicillium</taxon>
    </lineage>
</organism>
<sequence>MAEKFIVVFKDNVTPDVIDRYAARVEELGGMMIHRYDGTTLNGFAADLTEQCLTSLQGDDLIDYVEPSD</sequence>
<name>A0A1F5L5K8_PENAI</name>
<dbReference type="OrthoDB" id="5518345at2759"/>
<comment type="similarity">
    <text evidence="1">Belongs to the protease inhibitor I9 family.</text>
</comment>
<dbReference type="InterPro" id="IPR037045">
    <property type="entry name" value="S8pro/Inhibitor_I9_sf"/>
</dbReference>
<dbReference type="GO" id="GO:0004866">
    <property type="term" value="F:endopeptidase inhibitor activity"/>
    <property type="evidence" value="ECO:0007669"/>
    <property type="project" value="TreeGrafter"/>
</dbReference>
<dbReference type="Gene3D" id="3.30.70.80">
    <property type="entry name" value="Peptidase S8 propeptide/proteinase inhibitor I9"/>
    <property type="match status" value="1"/>
</dbReference>
<evidence type="ECO:0000256" key="1">
    <source>
        <dbReference type="ARBA" id="ARBA00038069"/>
    </source>
</evidence>
<dbReference type="Proteomes" id="UP000177622">
    <property type="component" value="Unassembled WGS sequence"/>
</dbReference>
<dbReference type="GO" id="GO:0042144">
    <property type="term" value="P:vacuole fusion, non-autophagic"/>
    <property type="evidence" value="ECO:0007669"/>
    <property type="project" value="TreeGrafter"/>
</dbReference>
<dbReference type="SUPFAM" id="SSF54897">
    <property type="entry name" value="Protease propeptides/inhibitors"/>
    <property type="match status" value="1"/>
</dbReference>
<feature type="domain" description="Inhibitor I9" evidence="2">
    <location>
        <begin position="5"/>
        <end position="68"/>
    </location>
</feature>
<dbReference type="RefSeq" id="XP_022483833.1">
    <property type="nucleotide sequence ID" value="XM_022636274.1"/>
</dbReference>
<evidence type="ECO:0000313" key="3">
    <source>
        <dbReference type="EMBL" id="OGE48377.1"/>
    </source>
</evidence>
<dbReference type="EMBL" id="LXJU01000029">
    <property type="protein sequence ID" value="OGE48377.1"/>
    <property type="molecule type" value="Genomic_DNA"/>
</dbReference>
<reference evidence="3 4" key="1">
    <citation type="journal article" date="2016" name="Sci. Rep.">
        <title>Penicillium arizonense, a new, genome sequenced fungal species, reveals a high chemical diversity in secreted metabolites.</title>
        <authorList>
            <person name="Grijseels S."/>
            <person name="Nielsen J.C."/>
            <person name="Randelovic M."/>
            <person name="Nielsen J."/>
            <person name="Nielsen K.F."/>
            <person name="Workman M."/>
            <person name="Frisvad J.C."/>
        </authorList>
    </citation>
    <scope>NUCLEOTIDE SEQUENCE [LARGE SCALE GENOMIC DNA]</scope>
    <source>
        <strain evidence="3 4">CBS 141311</strain>
    </source>
</reference>
<keyword evidence="4" id="KW-1185">Reference proteome</keyword>
<protein>
    <recommendedName>
        <fullName evidence="2">Inhibitor I9 domain-containing protein</fullName>
    </recommendedName>
</protein>
<dbReference type="GeneID" id="34581008"/>
<dbReference type="Pfam" id="PF05922">
    <property type="entry name" value="Inhibitor_I9"/>
    <property type="match status" value="1"/>
</dbReference>
<dbReference type="PANTHER" id="PTHR28288">
    <property type="entry name" value="PROTEASE B INHIBITOR 2"/>
    <property type="match status" value="1"/>
</dbReference>
<evidence type="ECO:0000313" key="4">
    <source>
        <dbReference type="Proteomes" id="UP000177622"/>
    </source>
</evidence>
<evidence type="ECO:0000259" key="2">
    <source>
        <dbReference type="Pfam" id="PF05922"/>
    </source>
</evidence>
<comment type="caution">
    <text evidence="3">The sequence shown here is derived from an EMBL/GenBank/DDBJ whole genome shotgun (WGS) entry which is preliminary data.</text>
</comment>
<dbReference type="InterPro" id="IPR010259">
    <property type="entry name" value="S8pro/Inhibitor_I9"/>
</dbReference>
<dbReference type="AlphaFoldDB" id="A0A1F5L5K8"/>
<dbReference type="InterPro" id="IPR052471">
    <property type="entry name" value="PBI_I9"/>
</dbReference>
<gene>
    <name evidence="3" type="ORF">PENARI_c029G02446</name>
</gene>